<accession>A0A9Q0KZI7</accession>
<name>A0A9Q0KZI7_9MAGN</name>
<protein>
    <submittedName>
        <fullName evidence="1">Uncharacterized protein</fullName>
    </submittedName>
</protein>
<gene>
    <name evidence="1" type="ORF">NE237_010418</name>
</gene>
<dbReference type="AlphaFoldDB" id="A0A9Q0KZI7"/>
<evidence type="ECO:0000313" key="2">
    <source>
        <dbReference type="Proteomes" id="UP001141806"/>
    </source>
</evidence>
<keyword evidence="2" id="KW-1185">Reference proteome</keyword>
<comment type="caution">
    <text evidence="1">The sequence shown here is derived from an EMBL/GenBank/DDBJ whole genome shotgun (WGS) entry which is preliminary data.</text>
</comment>
<dbReference type="EMBL" id="JAMYWD010000002">
    <property type="protein sequence ID" value="KAJ4979638.1"/>
    <property type="molecule type" value="Genomic_DNA"/>
</dbReference>
<dbReference type="Proteomes" id="UP001141806">
    <property type="component" value="Unassembled WGS sequence"/>
</dbReference>
<proteinExistence type="predicted"/>
<reference evidence="1" key="1">
    <citation type="journal article" date="2023" name="Plant J.">
        <title>The genome of the king protea, Protea cynaroides.</title>
        <authorList>
            <person name="Chang J."/>
            <person name="Duong T.A."/>
            <person name="Schoeman C."/>
            <person name="Ma X."/>
            <person name="Roodt D."/>
            <person name="Barker N."/>
            <person name="Li Z."/>
            <person name="Van de Peer Y."/>
            <person name="Mizrachi E."/>
        </authorList>
    </citation>
    <scope>NUCLEOTIDE SEQUENCE</scope>
    <source>
        <tissue evidence="1">Young leaves</tissue>
    </source>
</reference>
<organism evidence="1 2">
    <name type="scientific">Protea cynaroides</name>
    <dbReference type="NCBI Taxonomy" id="273540"/>
    <lineage>
        <taxon>Eukaryota</taxon>
        <taxon>Viridiplantae</taxon>
        <taxon>Streptophyta</taxon>
        <taxon>Embryophyta</taxon>
        <taxon>Tracheophyta</taxon>
        <taxon>Spermatophyta</taxon>
        <taxon>Magnoliopsida</taxon>
        <taxon>Proteales</taxon>
        <taxon>Proteaceae</taxon>
        <taxon>Protea</taxon>
    </lineage>
</organism>
<evidence type="ECO:0000313" key="1">
    <source>
        <dbReference type="EMBL" id="KAJ4979638.1"/>
    </source>
</evidence>
<sequence>MCFIFFVFIPFTFCSCPSTSTGKCDCMSVFMTSSSSSSTVHGMIFGGSRNSVLRMVEIEQGIHLQWFDLPSRFDSELRSSVVGFVFEDRLSSSRFSSSRFVFGSDLQFDTYLCFNLSSVC</sequence>